<feature type="domain" description="Fe-containing alcohol dehydrogenase-like C-terminal" evidence="6">
    <location>
        <begin position="178"/>
        <end position="382"/>
    </location>
</feature>
<dbReference type="GO" id="GO:0004022">
    <property type="term" value="F:alcohol dehydrogenase (NAD+) activity"/>
    <property type="evidence" value="ECO:0007669"/>
    <property type="project" value="TreeGrafter"/>
</dbReference>
<feature type="domain" description="Alcohol dehydrogenase iron-type/glycerol dehydrogenase GldA" evidence="5">
    <location>
        <begin position="8"/>
        <end position="166"/>
    </location>
</feature>
<dbReference type="PROSITE" id="PS00913">
    <property type="entry name" value="ADH_IRON_1"/>
    <property type="match status" value="1"/>
</dbReference>
<organism evidence="7 8">
    <name type="scientific">Alkalispirochaeta americana</name>
    <dbReference type="NCBI Taxonomy" id="159291"/>
    <lineage>
        <taxon>Bacteria</taxon>
        <taxon>Pseudomonadati</taxon>
        <taxon>Spirochaetota</taxon>
        <taxon>Spirochaetia</taxon>
        <taxon>Spirochaetales</taxon>
        <taxon>Spirochaetaceae</taxon>
        <taxon>Alkalispirochaeta</taxon>
    </lineage>
</organism>
<dbReference type="SUPFAM" id="SSF56796">
    <property type="entry name" value="Dehydroquinate synthase-like"/>
    <property type="match status" value="1"/>
</dbReference>
<keyword evidence="8" id="KW-1185">Reference proteome</keyword>
<sequence length="385" mass="41737">MTTFTLGTKILSGSESLNYLRDLKADTVCVVTDATMVSLGITELVTTLLDEEGISYRVFDSVEADPSLETVQTGLSHIIETKPDAVIAVGGGSVIDAAKAIMYFCIKTKERLLHKTEIFKPHFVAIPTTSGTGSEVTSFSVVTDTARQTKIALTDPLMVPDVAILDARFTMSVPPAVTADTGVDVITHAFEAYVSTEASTFSDILAQQALEIAFHNLQQAFRDGQCREARQFMHEASCLAGIAFTNAGLGINHSLAHAVGGRFKISHGRTNAILLPLVIAFNSGALDGREEEFGHKYDRLTHLFRLDLPTSAERLRALVTLVQRFNQALKIPPSFAALGIQEDAFRQALPVLAAKAMEDVCTTTNPRPVNVQELECLLEQAWQGL</sequence>
<dbReference type="STRING" id="159291.SAMN05920897_10998"/>
<dbReference type="OrthoDB" id="9815791at2"/>
<dbReference type="InterPro" id="IPR056798">
    <property type="entry name" value="ADH_Fe_C"/>
</dbReference>
<dbReference type="InterPro" id="IPR001670">
    <property type="entry name" value="ADH_Fe/GldA"/>
</dbReference>
<evidence type="ECO:0000256" key="3">
    <source>
        <dbReference type="ARBA" id="ARBA00023002"/>
    </source>
</evidence>
<evidence type="ECO:0000256" key="2">
    <source>
        <dbReference type="ARBA" id="ARBA00007358"/>
    </source>
</evidence>
<proteinExistence type="inferred from homology"/>
<dbReference type="CDD" id="cd08180">
    <property type="entry name" value="PDD"/>
    <property type="match status" value="1"/>
</dbReference>
<evidence type="ECO:0000313" key="8">
    <source>
        <dbReference type="Proteomes" id="UP000186400"/>
    </source>
</evidence>
<dbReference type="Gene3D" id="1.20.1090.10">
    <property type="entry name" value="Dehydroquinate synthase-like - alpha domain"/>
    <property type="match status" value="1"/>
</dbReference>
<dbReference type="InterPro" id="IPR018211">
    <property type="entry name" value="ADH_Fe_CS"/>
</dbReference>
<evidence type="ECO:0000256" key="1">
    <source>
        <dbReference type="ARBA" id="ARBA00001962"/>
    </source>
</evidence>
<dbReference type="Proteomes" id="UP000186400">
    <property type="component" value="Unassembled WGS sequence"/>
</dbReference>
<dbReference type="RefSeq" id="WP_076488807.1">
    <property type="nucleotide sequence ID" value="NZ_FTMS01000009.1"/>
</dbReference>
<accession>A0A1N6T395</accession>
<gene>
    <name evidence="7" type="ORF">SAMN05920897_10998</name>
</gene>
<reference evidence="7 8" key="1">
    <citation type="submission" date="2017-01" db="EMBL/GenBank/DDBJ databases">
        <authorList>
            <person name="Mah S.A."/>
            <person name="Swanson W.J."/>
            <person name="Moy G.W."/>
            <person name="Vacquier V.D."/>
        </authorList>
    </citation>
    <scope>NUCLEOTIDE SEQUENCE [LARGE SCALE GENOMIC DNA]</scope>
    <source>
        <strain evidence="7 8">ASpG1</strain>
    </source>
</reference>
<protein>
    <submittedName>
        <fullName evidence="7">Alcohol dehydrogenase, class IV</fullName>
    </submittedName>
</protein>
<dbReference type="InterPro" id="IPR039697">
    <property type="entry name" value="Alcohol_dehydrogenase_Fe"/>
</dbReference>
<dbReference type="Gene3D" id="3.40.50.1970">
    <property type="match status" value="1"/>
</dbReference>
<keyword evidence="3" id="KW-0560">Oxidoreductase</keyword>
<dbReference type="PANTHER" id="PTHR11496:SF102">
    <property type="entry name" value="ALCOHOL DEHYDROGENASE 4"/>
    <property type="match status" value="1"/>
</dbReference>
<dbReference type="EMBL" id="FTMS01000009">
    <property type="protein sequence ID" value="SIQ47744.1"/>
    <property type="molecule type" value="Genomic_DNA"/>
</dbReference>
<dbReference type="PANTHER" id="PTHR11496">
    <property type="entry name" value="ALCOHOL DEHYDROGENASE"/>
    <property type="match status" value="1"/>
</dbReference>
<dbReference type="FunFam" id="3.40.50.1970:FF:000003">
    <property type="entry name" value="Alcohol dehydrogenase, iron-containing"/>
    <property type="match status" value="1"/>
</dbReference>
<evidence type="ECO:0000256" key="4">
    <source>
        <dbReference type="ARBA" id="ARBA00023027"/>
    </source>
</evidence>
<dbReference type="AlphaFoldDB" id="A0A1N6T395"/>
<evidence type="ECO:0000259" key="6">
    <source>
        <dbReference type="Pfam" id="PF25137"/>
    </source>
</evidence>
<evidence type="ECO:0000313" key="7">
    <source>
        <dbReference type="EMBL" id="SIQ47744.1"/>
    </source>
</evidence>
<name>A0A1N6T395_9SPIO</name>
<comment type="cofactor">
    <cofactor evidence="1">
        <name>Fe cation</name>
        <dbReference type="ChEBI" id="CHEBI:24875"/>
    </cofactor>
</comment>
<evidence type="ECO:0000259" key="5">
    <source>
        <dbReference type="Pfam" id="PF00465"/>
    </source>
</evidence>
<keyword evidence="4" id="KW-0520">NAD</keyword>
<dbReference type="GO" id="GO:0046872">
    <property type="term" value="F:metal ion binding"/>
    <property type="evidence" value="ECO:0007669"/>
    <property type="project" value="InterPro"/>
</dbReference>
<dbReference type="Pfam" id="PF00465">
    <property type="entry name" value="Fe-ADH"/>
    <property type="match status" value="1"/>
</dbReference>
<comment type="similarity">
    <text evidence="2">Belongs to the iron-containing alcohol dehydrogenase family.</text>
</comment>
<dbReference type="FunFam" id="1.20.1090.10:FF:000001">
    <property type="entry name" value="Aldehyde-alcohol dehydrogenase"/>
    <property type="match status" value="1"/>
</dbReference>
<dbReference type="Pfam" id="PF25137">
    <property type="entry name" value="ADH_Fe_C"/>
    <property type="match status" value="1"/>
</dbReference>